<name>A0A3B0X029_9ZZZZ</name>
<dbReference type="NCBIfam" id="NF006718">
    <property type="entry name" value="PRK09256.1"/>
    <property type="match status" value="1"/>
</dbReference>
<dbReference type="EMBL" id="UOFG01000003">
    <property type="protein sequence ID" value="VAW57873.1"/>
    <property type="molecule type" value="Genomic_DNA"/>
</dbReference>
<protein>
    <recommendedName>
        <fullName evidence="3">Prokaryotic-type class I peptide chain release factors domain-containing protein</fullName>
    </recommendedName>
</protein>
<dbReference type="PANTHER" id="PTHR47814:SF1">
    <property type="entry name" value="PEPTIDYL-TRNA HYDROLASE ARFB"/>
    <property type="match status" value="1"/>
</dbReference>
<dbReference type="InterPro" id="IPR045853">
    <property type="entry name" value="Pep_chain_release_fac_I_sf"/>
</dbReference>
<dbReference type="InterPro" id="IPR000352">
    <property type="entry name" value="Pep_chain_release_fac_I"/>
</dbReference>
<proteinExistence type="inferred from homology"/>
<organism evidence="4">
    <name type="scientific">hydrothermal vent metagenome</name>
    <dbReference type="NCBI Taxonomy" id="652676"/>
    <lineage>
        <taxon>unclassified sequences</taxon>
        <taxon>metagenomes</taxon>
        <taxon>ecological metagenomes</taxon>
    </lineage>
</organism>
<evidence type="ECO:0000313" key="4">
    <source>
        <dbReference type="EMBL" id="VAW57873.1"/>
    </source>
</evidence>
<evidence type="ECO:0000256" key="1">
    <source>
        <dbReference type="ARBA" id="ARBA00010835"/>
    </source>
</evidence>
<dbReference type="Gene3D" id="3.30.160.20">
    <property type="match status" value="1"/>
</dbReference>
<dbReference type="GO" id="GO:0003747">
    <property type="term" value="F:translation release factor activity"/>
    <property type="evidence" value="ECO:0007669"/>
    <property type="project" value="InterPro"/>
</dbReference>
<feature type="compositionally biased region" description="Basic residues" evidence="2">
    <location>
        <begin position="103"/>
        <end position="124"/>
    </location>
</feature>
<gene>
    <name evidence="4" type="ORF">MNBD_GAMMA11-1286</name>
</gene>
<dbReference type="AlphaFoldDB" id="A0A3B0X029"/>
<dbReference type="GO" id="GO:0004045">
    <property type="term" value="F:peptidyl-tRNA hydrolase activity"/>
    <property type="evidence" value="ECO:0007669"/>
    <property type="project" value="TreeGrafter"/>
</dbReference>
<dbReference type="SUPFAM" id="SSF75620">
    <property type="entry name" value="Release factor"/>
    <property type="match status" value="1"/>
</dbReference>
<dbReference type="Pfam" id="PF00472">
    <property type="entry name" value="RF-1"/>
    <property type="match status" value="1"/>
</dbReference>
<reference evidence="4" key="1">
    <citation type="submission" date="2018-06" db="EMBL/GenBank/DDBJ databases">
        <authorList>
            <person name="Zhirakovskaya E."/>
        </authorList>
    </citation>
    <scope>NUCLEOTIDE SEQUENCE</scope>
</reference>
<dbReference type="PANTHER" id="PTHR47814">
    <property type="entry name" value="PEPTIDYL-TRNA HYDROLASE ARFB"/>
    <property type="match status" value="1"/>
</dbReference>
<dbReference type="PROSITE" id="PS00745">
    <property type="entry name" value="RF_PROK_I"/>
    <property type="match status" value="1"/>
</dbReference>
<sequence>MLFISHNVVIPGSEVEMQAIRSSGPGGQNVNKVSTAIHLRFNIQASSLPAIYKEKLLALSDHHMTRDGIIIIKAQTHRSQEKNRQLAQQMLVELIRRATTVQKARKPTKPSRSSKQKRLNKKTQRGQTKTLRGKVKY</sequence>
<accession>A0A3B0X029</accession>
<comment type="similarity">
    <text evidence="1">Belongs to the prokaryotic/mitochondrial release factor family.</text>
</comment>
<evidence type="ECO:0000256" key="2">
    <source>
        <dbReference type="SAM" id="MobiDB-lite"/>
    </source>
</evidence>
<feature type="domain" description="Prokaryotic-type class I peptide chain release factors" evidence="3">
    <location>
        <begin position="21"/>
        <end position="37"/>
    </location>
</feature>
<feature type="region of interest" description="Disordered" evidence="2">
    <location>
        <begin position="98"/>
        <end position="137"/>
    </location>
</feature>
<dbReference type="GO" id="GO:0072344">
    <property type="term" value="P:rescue of stalled ribosome"/>
    <property type="evidence" value="ECO:0007669"/>
    <property type="project" value="TreeGrafter"/>
</dbReference>
<evidence type="ECO:0000259" key="3">
    <source>
        <dbReference type="PROSITE" id="PS00745"/>
    </source>
</evidence>
<dbReference type="GO" id="GO:0043022">
    <property type="term" value="F:ribosome binding"/>
    <property type="evidence" value="ECO:0007669"/>
    <property type="project" value="TreeGrafter"/>
</dbReference>